<comment type="caution">
    <text evidence="3">The sequence shown here is derived from an EMBL/GenBank/DDBJ whole genome shotgun (WGS) entry which is preliminary data.</text>
</comment>
<evidence type="ECO:0000256" key="1">
    <source>
        <dbReference type="SAM" id="MobiDB-lite"/>
    </source>
</evidence>
<feature type="region of interest" description="Disordered" evidence="1">
    <location>
        <begin position="121"/>
        <end position="157"/>
    </location>
</feature>
<evidence type="ECO:0000256" key="2">
    <source>
        <dbReference type="SAM" id="Phobius"/>
    </source>
</evidence>
<reference evidence="3" key="1">
    <citation type="journal article" date="2023" name="Genome Biol. Evol.">
        <title>First Whole Genome Sequence and Flow Cytometry Genome Size Data for the Lichen-Forming Fungus Ramalina farinacea (Ascomycota).</title>
        <authorList>
            <person name="Llewellyn T."/>
            <person name="Mian S."/>
            <person name="Hill R."/>
            <person name="Leitch I.J."/>
            <person name="Gaya E."/>
        </authorList>
    </citation>
    <scope>NUCLEOTIDE SEQUENCE</scope>
    <source>
        <strain evidence="3">LIQ254RAFAR</strain>
    </source>
</reference>
<proteinExistence type="predicted"/>
<dbReference type="EMBL" id="JAPUFD010000005">
    <property type="protein sequence ID" value="MDI1487388.1"/>
    <property type="molecule type" value="Genomic_DNA"/>
</dbReference>
<gene>
    <name evidence="3" type="ORF">OHK93_006657</name>
</gene>
<keyword evidence="2" id="KW-0472">Membrane</keyword>
<keyword evidence="2" id="KW-0812">Transmembrane</keyword>
<keyword evidence="4" id="KW-1185">Reference proteome</keyword>
<feature type="compositionally biased region" description="Polar residues" evidence="1">
    <location>
        <begin position="126"/>
        <end position="144"/>
    </location>
</feature>
<evidence type="ECO:0000313" key="3">
    <source>
        <dbReference type="EMBL" id="MDI1487388.1"/>
    </source>
</evidence>
<name>A0AA43QMG4_9LECA</name>
<feature type="transmembrane region" description="Helical" evidence="2">
    <location>
        <begin position="27"/>
        <end position="49"/>
    </location>
</feature>
<evidence type="ECO:0000313" key="4">
    <source>
        <dbReference type="Proteomes" id="UP001161017"/>
    </source>
</evidence>
<organism evidence="3 4">
    <name type="scientific">Ramalina farinacea</name>
    <dbReference type="NCBI Taxonomy" id="258253"/>
    <lineage>
        <taxon>Eukaryota</taxon>
        <taxon>Fungi</taxon>
        <taxon>Dikarya</taxon>
        <taxon>Ascomycota</taxon>
        <taxon>Pezizomycotina</taxon>
        <taxon>Lecanoromycetes</taxon>
        <taxon>OSLEUM clade</taxon>
        <taxon>Lecanoromycetidae</taxon>
        <taxon>Lecanorales</taxon>
        <taxon>Lecanorineae</taxon>
        <taxon>Ramalinaceae</taxon>
        <taxon>Ramalina</taxon>
    </lineage>
</organism>
<dbReference type="Proteomes" id="UP001161017">
    <property type="component" value="Unassembled WGS sequence"/>
</dbReference>
<dbReference type="AlphaFoldDB" id="A0AA43QMG4"/>
<keyword evidence="2" id="KW-1133">Transmembrane helix</keyword>
<sequence length="177" mass="19595">MGVLQTTVAELVTVKEHQRTLFEKFPFLLPNLVCALILVCGVAIGILFLEETHAEKKRRRDFGLEVGRWVLGRFKRGKHTHCRPMGQGYEKIGASNQQASESNTLVEELPEYSPEIEVELPGYRSTDGTPRQSSSRTQSPNARQTGGVPILPRKGRGAQHAFTPQVIMIIGAFGILA</sequence>
<accession>A0AA43QMG4</accession>
<protein>
    <submittedName>
        <fullName evidence="3">Uncharacterized protein</fullName>
    </submittedName>
</protein>